<dbReference type="Pfam" id="PF23641">
    <property type="entry name" value="YmcF-like"/>
    <property type="match status" value="1"/>
</dbReference>
<name>B6XCW9_9GAMM</name>
<dbReference type="InterPro" id="IPR056946">
    <property type="entry name" value="YmcF-like"/>
</dbReference>
<dbReference type="EMBL" id="ABXW01000017">
    <property type="protein sequence ID" value="EEB46867.1"/>
    <property type="molecule type" value="Genomic_DNA"/>
</dbReference>
<dbReference type="AlphaFoldDB" id="B6XCW9"/>
<protein>
    <recommendedName>
        <fullName evidence="3">Cold-shock protein</fullName>
    </recommendedName>
</protein>
<evidence type="ECO:0000313" key="1">
    <source>
        <dbReference type="EMBL" id="EEB46867.1"/>
    </source>
</evidence>
<reference evidence="1 2" key="2">
    <citation type="submission" date="2008-10" db="EMBL/GenBank/DDBJ databases">
        <authorList>
            <person name="Fulton L."/>
            <person name="Clifton S."/>
            <person name="Fulton B."/>
            <person name="Xu J."/>
            <person name="Minx P."/>
            <person name="Pepin K.H."/>
            <person name="Johnson M."/>
            <person name="Bhonagiri V."/>
            <person name="Nash W.E."/>
            <person name="Mardis E.R."/>
            <person name="Wilson R.K."/>
        </authorList>
    </citation>
    <scope>NUCLEOTIDE SEQUENCE [LARGE SCALE GENOMIC DNA]</scope>
    <source>
        <strain evidence="1 2">DSM 30120</strain>
    </source>
</reference>
<organism evidence="1 2">
    <name type="scientific">Providencia alcalifaciens DSM 30120</name>
    <dbReference type="NCBI Taxonomy" id="520999"/>
    <lineage>
        <taxon>Bacteria</taxon>
        <taxon>Pseudomonadati</taxon>
        <taxon>Pseudomonadota</taxon>
        <taxon>Gammaproteobacteria</taxon>
        <taxon>Enterobacterales</taxon>
        <taxon>Morganellaceae</taxon>
        <taxon>Providencia</taxon>
    </lineage>
</organism>
<evidence type="ECO:0000313" key="2">
    <source>
        <dbReference type="Proteomes" id="UP000003729"/>
    </source>
</evidence>
<sequence length="62" mass="7275">MQKVQLRQTWWRFKDTIKVYLYFKCPCCSGSQYRTSQFDISVNNPHGAKCIFCKSAMKAQAC</sequence>
<evidence type="ECO:0008006" key="3">
    <source>
        <dbReference type="Google" id="ProtNLM"/>
    </source>
</evidence>
<comment type="caution">
    <text evidence="1">The sequence shown here is derived from an EMBL/GenBank/DDBJ whole genome shotgun (WGS) entry which is preliminary data.</text>
</comment>
<reference evidence="1 2" key="1">
    <citation type="submission" date="2008-10" db="EMBL/GenBank/DDBJ databases">
        <title>Draft genome sequence of Providencia alcalifaciens (DSM 30120).</title>
        <authorList>
            <person name="Sudarsanam P."/>
            <person name="Ley R."/>
            <person name="Guruge J."/>
            <person name="Turnbaugh P.J."/>
            <person name="Mahowald M."/>
            <person name="Liep D."/>
            <person name="Gordon J."/>
        </authorList>
    </citation>
    <scope>NUCLEOTIDE SEQUENCE [LARGE SCALE GENOMIC DNA]</scope>
    <source>
        <strain evidence="1 2">DSM 30120</strain>
    </source>
</reference>
<accession>B6XCW9</accession>
<proteinExistence type="predicted"/>
<gene>
    <name evidence="1" type="ORF">PROVALCAL_01186</name>
</gene>
<dbReference type="Proteomes" id="UP000003729">
    <property type="component" value="Unassembled WGS sequence"/>
</dbReference>
<dbReference type="eggNOG" id="ENOG502ZKMW">
    <property type="taxonomic scope" value="Bacteria"/>
</dbReference>